<name>E3M855_CAERE</name>
<keyword evidence="3" id="KW-1185">Reference proteome</keyword>
<dbReference type="InParanoid" id="E3M855"/>
<evidence type="ECO:0008006" key="4">
    <source>
        <dbReference type="Google" id="ProtNLM"/>
    </source>
</evidence>
<feature type="signal peptide" evidence="1">
    <location>
        <begin position="1"/>
        <end position="21"/>
    </location>
</feature>
<dbReference type="SUPFAM" id="SSF52058">
    <property type="entry name" value="L domain-like"/>
    <property type="match status" value="1"/>
</dbReference>
<dbReference type="eggNOG" id="ENOG502S2KC">
    <property type="taxonomic scope" value="Eukaryota"/>
</dbReference>
<reference evidence="2" key="1">
    <citation type="submission" date="2007-07" db="EMBL/GenBank/DDBJ databases">
        <title>PCAP assembly of the Caenorhabditis remanei genome.</title>
        <authorList>
            <consortium name="The Caenorhabditis remanei Sequencing Consortium"/>
            <person name="Wilson R.K."/>
        </authorList>
    </citation>
    <scope>NUCLEOTIDE SEQUENCE [LARGE SCALE GENOMIC DNA]</scope>
    <source>
        <strain evidence="2">PB4641</strain>
    </source>
</reference>
<keyword evidence="1" id="KW-0732">Signal</keyword>
<protein>
    <recommendedName>
        <fullName evidence="4">Receptor L-domain domain-containing protein</fullName>
    </recommendedName>
</protein>
<dbReference type="OrthoDB" id="6360013at2759"/>
<dbReference type="Proteomes" id="UP000008281">
    <property type="component" value="Unassembled WGS sequence"/>
</dbReference>
<dbReference type="InterPro" id="IPR032675">
    <property type="entry name" value="LRR_dom_sf"/>
</dbReference>
<dbReference type="STRING" id="31234.E3M855"/>
<dbReference type="HOGENOM" id="CLU_1157339_0_0_1"/>
<proteinExistence type="predicted"/>
<evidence type="ECO:0000313" key="3">
    <source>
        <dbReference type="Proteomes" id="UP000008281"/>
    </source>
</evidence>
<gene>
    <name evidence="2" type="ORF">CRE_13313</name>
</gene>
<organism evidence="3">
    <name type="scientific">Caenorhabditis remanei</name>
    <name type="common">Caenorhabditis vulgaris</name>
    <dbReference type="NCBI Taxonomy" id="31234"/>
    <lineage>
        <taxon>Eukaryota</taxon>
        <taxon>Metazoa</taxon>
        <taxon>Ecdysozoa</taxon>
        <taxon>Nematoda</taxon>
        <taxon>Chromadorea</taxon>
        <taxon>Rhabditida</taxon>
        <taxon>Rhabditina</taxon>
        <taxon>Rhabditomorpha</taxon>
        <taxon>Rhabditoidea</taxon>
        <taxon>Rhabditidae</taxon>
        <taxon>Peloderinae</taxon>
        <taxon>Caenorhabditis</taxon>
    </lineage>
</organism>
<dbReference type="Gene3D" id="3.80.10.10">
    <property type="entry name" value="Ribonuclease Inhibitor"/>
    <property type="match status" value="1"/>
</dbReference>
<dbReference type="AlphaFoldDB" id="E3M855"/>
<sequence length="240" mass="27595">MTSQLLLLLLLFCVHLQSTISLTTCPRQCICHEHSIACSCETSEKSELIISSLGSTYITSLVVHTCDKVTVLNGSFSGVVLVERLSFIAIGRLYFEPHAFKDILQSPRQLVIDEFFRFRNSQIDVIAMEAFHYLTNIDYIYFHKTKIGRIERKAFSKMYQIDHLYFKESIHIGMIESEAFSGSQIDELIMDGVTIESSHDTFLLNIDSENTIMKNCSIYLVPRKEENVIEFDDEQKIIEK</sequence>
<accession>E3M855</accession>
<dbReference type="EMBL" id="DS268428">
    <property type="protein sequence ID" value="EFO94488.1"/>
    <property type="molecule type" value="Genomic_DNA"/>
</dbReference>
<feature type="chain" id="PRO_5003174480" description="Receptor L-domain domain-containing protein" evidence="1">
    <location>
        <begin position="22"/>
        <end position="240"/>
    </location>
</feature>
<evidence type="ECO:0000313" key="2">
    <source>
        <dbReference type="EMBL" id="EFO94488.1"/>
    </source>
</evidence>
<evidence type="ECO:0000256" key="1">
    <source>
        <dbReference type="SAM" id="SignalP"/>
    </source>
</evidence>